<sequence>MCTRNRGKRPLRTTRGESARGEAAAMGREPRDPAVWRARPRHAWRGAERRKREREDEEEEEEGPPLYPGLILVLASSSIRRTAGPRKAAQPVDAEPAGKEAAHARADSATPPETWGVRRVKEQEPLPRRSAARRRGAQRALPWERNAAARRRILWLDALRDLSGGAMVVSVPASFSPTPLGAKQWGATTGGRAL</sequence>
<feature type="region of interest" description="Disordered" evidence="1">
    <location>
        <begin position="1"/>
        <end position="140"/>
    </location>
</feature>
<feature type="compositionally biased region" description="Basic residues" evidence="1">
    <location>
        <begin position="1"/>
        <end position="12"/>
    </location>
</feature>
<keyword evidence="3" id="KW-1185">Reference proteome</keyword>
<dbReference type="EMBL" id="CAUYUJ010008324">
    <property type="protein sequence ID" value="CAK0823571.1"/>
    <property type="molecule type" value="Genomic_DNA"/>
</dbReference>
<comment type="caution">
    <text evidence="2">The sequence shown here is derived from an EMBL/GenBank/DDBJ whole genome shotgun (WGS) entry which is preliminary data.</text>
</comment>
<name>A0ABN9S2A1_9DINO</name>
<reference evidence="2" key="1">
    <citation type="submission" date="2023-10" db="EMBL/GenBank/DDBJ databases">
        <authorList>
            <person name="Chen Y."/>
            <person name="Shah S."/>
            <person name="Dougan E. K."/>
            <person name="Thang M."/>
            <person name="Chan C."/>
        </authorList>
    </citation>
    <scope>NUCLEOTIDE SEQUENCE [LARGE SCALE GENOMIC DNA]</scope>
</reference>
<evidence type="ECO:0000313" key="3">
    <source>
        <dbReference type="Proteomes" id="UP001189429"/>
    </source>
</evidence>
<accession>A0ABN9S2A1</accession>
<feature type="compositionally biased region" description="Basic and acidic residues" evidence="1">
    <location>
        <begin position="96"/>
        <end position="106"/>
    </location>
</feature>
<evidence type="ECO:0000256" key="1">
    <source>
        <dbReference type="SAM" id="MobiDB-lite"/>
    </source>
</evidence>
<proteinExistence type="predicted"/>
<feature type="compositionally biased region" description="Basic residues" evidence="1">
    <location>
        <begin position="38"/>
        <end position="52"/>
    </location>
</feature>
<feature type="region of interest" description="Disordered" evidence="1">
    <location>
        <begin position="173"/>
        <end position="194"/>
    </location>
</feature>
<protein>
    <submittedName>
        <fullName evidence="2">Uncharacterized protein</fullName>
    </submittedName>
</protein>
<evidence type="ECO:0000313" key="2">
    <source>
        <dbReference type="EMBL" id="CAK0823571.1"/>
    </source>
</evidence>
<gene>
    <name evidence="2" type="ORF">PCOR1329_LOCUS24230</name>
</gene>
<dbReference type="Proteomes" id="UP001189429">
    <property type="component" value="Unassembled WGS sequence"/>
</dbReference>
<organism evidence="2 3">
    <name type="scientific">Prorocentrum cordatum</name>
    <dbReference type="NCBI Taxonomy" id="2364126"/>
    <lineage>
        <taxon>Eukaryota</taxon>
        <taxon>Sar</taxon>
        <taxon>Alveolata</taxon>
        <taxon>Dinophyceae</taxon>
        <taxon>Prorocentrales</taxon>
        <taxon>Prorocentraceae</taxon>
        <taxon>Prorocentrum</taxon>
    </lineage>
</organism>